<keyword evidence="4" id="KW-1185">Reference proteome</keyword>
<dbReference type="SUPFAM" id="SSF49599">
    <property type="entry name" value="TRAF domain-like"/>
    <property type="match status" value="1"/>
</dbReference>
<name>A0ABN8R6V4_9CNID</name>
<sequence length="361" mass="40462">MFTYRENNEVEGHAVASAREPIEQGAIGGQQPIEGVYLPIHDVEQTEHGSQQLFIGQPNAAGINGLMGSQGISPLPVVPPRYPDRLREILVVDTNFNPMQEAPLYQVPSRSGRQTMHYADQARGMQFRDWSEARPPATQMHCGRGWTVPTESFAGIRCSRSVEETSQFPEQNQEGERMRASSYPRQLTLNRSSPPEPLLTKGQICGGDYTWKIERFSELLLGDSDGIKTSLDSPPIYTSLCGYKFFMRIYPKGVDGGDGRHIALFVGMMKGDFDNRLRWPFCGRITLSMLDQSNDAHSLCNDVSGTFMANRNFEAFQKPSASGQNTTLYGYEKFAPIDTVCRPQYSKDDAVMINIEIHKNF</sequence>
<comment type="caution">
    <text evidence="3">The sequence shown here is derived from an EMBL/GenBank/DDBJ whole genome shotgun (WGS) entry which is preliminary data.</text>
</comment>
<dbReference type="InterPro" id="IPR008974">
    <property type="entry name" value="TRAF-like"/>
</dbReference>
<evidence type="ECO:0000313" key="4">
    <source>
        <dbReference type="Proteomes" id="UP001159405"/>
    </source>
</evidence>
<dbReference type="InterPro" id="IPR049342">
    <property type="entry name" value="TRAF1-6_MATH_dom"/>
</dbReference>
<dbReference type="InterPro" id="IPR002083">
    <property type="entry name" value="MATH/TRAF_dom"/>
</dbReference>
<evidence type="ECO:0000256" key="1">
    <source>
        <dbReference type="SAM" id="MobiDB-lite"/>
    </source>
</evidence>
<feature type="region of interest" description="Disordered" evidence="1">
    <location>
        <begin position="1"/>
        <end position="24"/>
    </location>
</feature>
<dbReference type="PANTHER" id="PTHR10131">
    <property type="entry name" value="TNF RECEPTOR ASSOCIATED FACTOR"/>
    <property type="match status" value="1"/>
</dbReference>
<dbReference type="SMART" id="SM00061">
    <property type="entry name" value="MATH"/>
    <property type="match status" value="1"/>
</dbReference>
<dbReference type="PANTHER" id="PTHR10131:SF152">
    <property type="entry name" value="TNF RECEPTOR-ASSOCIATED FACTOR 6"/>
    <property type="match status" value="1"/>
</dbReference>
<gene>
    <name evidence="3" type="ORF">PLOB_00015555</name>
</gene>
<protein>
    <recommendedName>
        <fullName evidence="2">MATH domain-containing protein</fullName>
    </recommendedName>
</protein>
<feature type="region of interest" description="Disordered" evidence="1">
    <location>
        <begin position="161"/>
        <end position="180"/>
    </location>
</feature>
<proteinExistence type="predicted"/>
<dbReference type="EMBL" id="CALNXK010000195">
    <property type="protein sequence ID" value="CAH3174929.1"/>
    <property type="molecule type" value="Genomic_DNA"/>
</dbReference>
<dbReference type="Gene3D" id="2.60.210.10">
    <property type="entry name" value="Apoptosis, Tumor Necrosis Factor Receptor Associated Protein 2, Chain A"/>
    <property type="match status" value="1"/>
</dbReference>
<evidence type="ECO:0000259" key="2">
    <source>
        <dbReference type="PROSITE" id="PS50144"/>
    </source>
</evidence>
<organism evidence="3 4">
    <name type="scientific">Porites lobata</name>
    <dbReference type="NCBI Taxonomy" id="104759"/>
    <lineage>
        <taxon>Eukaryota</taxon>
        <taxon>Metazoa</taxon>
        <taxon>Cnidaria</taxon>
        <taxon>Anthozoa</taxon>
        <taxon>Hexacorallia</taxon>
        <taxon>Scleractinia</taxon>
        <taxon>Fungiina</taxon>
        <taxon>Poritidae</taxon>
        <taxon>Porites</taxon>
    </lineage>
</organism>
<reference evidence="3 4" key="1">
    <citation type="submission" date="2022-05" db="EMBL/GenBank/DDBJ databases">
        <authorList>
            <consortium name="Genoscope - CEA"/>
            <person name="William W."/>
        </authorList>
    </citation>
    <scope>NUCLEOTIDE SEQUENCE [LARGE SCALE GENOMIC DNA]</scope>
</reference>
<dbReference type="PROSITE" id="PS50144">
    <property type="entry name" value="MATH"/>
    <property type="match status" value="1"/>
</dbReference>
<dbReference type="Proteomes" id="UP001159405">
    <property type="component" value="Unassembled WGS sequence"/>
</dbReference>
<feature type="domain" description="MATH" evidence="2">
    <location>
        <begin position="206"/>
        <end position="357"/>
    </location>
</feature>
<dbReference type="Pfam" id="PF21355">
    <property type="entry name" value="TRAF-mep_MATH"/>
    <property type="match status" value="1"/>
</dbReference>
<feature type="compositionally biased region" description="Basic and acidic residues" evidence="1">
    <location>
        <begin position="1"/>
        <end position="12"/>
    </location>
</feature>
<accession>A0ABN8R6V4</accession>
<evidence type="ECO:0000313" key="3">
    <source>
        <dbReference type="EMBL" id="CAH3174929.1"/>
    </source>
</evidence>